<comment type="caution">
    <text evidence="2">The sequence shown here is derived from an EMBL/GenBank/DDBJ whole genome shotgun (WGS) entry which is preliminary data.</text>
</comment>
<protein>
    <recommendedName>
        <fullName evidence="4">Secreted protein</fullName>
    </recommendedName>
</protein>
<proteinExistence type="predicted"/>
<keyword evidence="1" id="KW-0812">Transmembrane</keyword>
<evidence type="ECO:0000313" key="2">
    <source>
        <dbReference type="EMBL" id="MDM5147816.1"/>
    </source>
</evidence>
<reference evidence="2" key="1">
    <citation type="submission" date="2022-08" db="EMBL/GenBank/DDBJ databases">
        <authorList>
            <person name="Dzunkova M."/>
            <person name="La Clair J."/>
            <person name="Tyml T."/>
            <person name="Doud D."/>
            <person name="Schulz F."/>
            <person name="Piquer S."/>
            <person name="Porcel Sanchis D."/>
            <person name="Osborn A."/>
            <person name="Robinson D."/>
            <person name="Louie K.B."/>
            <person name="Bowen B.P."/>
            <person name="Bowers R."/>
            <person name="Lee J."/>
            <person name="Arnau Llombart V."/>
            <person name="Diaz Villanueva W."/>
            <person name="Gosliner T."/>
            <person name="Northen T."/>
            <person name="Cheng J.-F."/>
            <person name="Burkart M.D."/>
            <person name="Woyke T."/>
        </authorList>
    </citation>
    <scope>NUCLEOTIDE SEQUENCE</scope>
    <source>
        <strain evidence="2">Df01</strain>
    </source>
</reference>
<dbReference type="Proteomes" id="UP001168167">
    <property type="component" value="Unassembled WGS sequence"/>
</dbReference>
<gene>
    <name evidence="2" type="ORF">NQX30_05475</name>
</gene>
<evidence type="ECO:0000256" key="1">
    <source>
        <dbReference type="SAM" id="Phobius"/>
    </source>
</evidence>
<keyword evidence="1" id="KW-1133">Transmembrane helix</keyword>
<sequence>MVFLDSIILGGLVIGFFYILVSISDYFRKVEKERQYKIDDCYDRGVEYFKDIGSWPKLTQPPNEGKNAERVALERCRRTHTAF</sequence>
<keyword evidence="3" id="KW-1185">Reference proteome</keyword>
<feature type="transmembrane region" description="Helical" evidence="1">
    <location>
        <begin position="6"/>
        <end position="27"/>
    </location>
</feature>
<reference evidence="2" key="2">
    <citation type="journal article" date="2023" name="Microbiome">
        <title>Synthase-selected sorting approach identifies a beta-lactone synthase in a nudibranch symbiotic bacterium.</title>
        <authorList>
            <person name="Dzunkova M."/>
            <person name="La Clair J.J."/>
            <person name="Tyml T."/>
            <person name="Doud D."/>
            <person name="Schulz F."/>
            <person name="Piquer-Esteban S."/>
            <person name="Porcel Sanchis D."/>
            <person name="Osborn A."/>
            <person name="Robinson D."/>
            <person name="Louie K.B."/>
            <person name="Bowen B.P."/>
            <person name="Bowers R.M."/>
            <person name="Lee J."/>
            <person name="Arnau V."/>
            <person name="Diaz-Villanueva W."/>
            <person name="Stepanauskas R."/>
            <person name="Gosliner T."/>
            <person name="Date S.V."/>
            <person name="Northen T.R."/>
            <person name="Cheng J.F."/>
            <person name="Burkart M.D."/>
            <person name="Woyke T."/>
        </authorList>
    </citation>
    <scope>NUCLEOTIDE SEQUENCE</scope>
    <source>
        <strain evidence="2">Df01</strain>
    </source>
</reference>
<name>A0ABT7QM78_9GAMM</name>
<evidence type="ECO:0000313" key="3">
    <source>
        <dbReference type="Proteomes" id="UP001168167"/>
    </source>
</evidence>
<keyword evidence="1" id="KW-0472">Membrane</keyword>
<evidence type="ECO:0008006" key="4">
    <source>
        <dbReference type="Google" id="ProtNLM"/>
    </source>
</evidence>
<accession>A0ABT7QM78</accession>
<dbReference type="EMBL" id="JANQAO010000003">
    <property type="protein sequence ID" value="MDM5147816.1"/>
    <property type="molecule type" value="Genomic_DNA"/>
</dbReference>
<organism evidence="2 3">
    <name type="scientific">Candidatus Doriopsillibacter californiensis</name>
    <dbReference type="NCBI Taxonomy" id="2970740"/>
    <lineage>
        <taxon>Bacteria</taxon>
        <taxon>Pseudomonadati</taxon>
        <taxon>Pseudomonadota</taxon>
        <taxon>Gammaproteobacteria</taxon>
        <taxon>Candidatus Tethybacterales</taxon>
        <taxon>Candidatus Persebacteraceae</taxon>
        <taxon>Candidatus Doriopsillibacter</taxon>
    </lineage>
</organism>